<evidence type="ECO:0000313" key="1">
    <source>
        <dbReference type="EnsemblMetazoa" id="GAUT046516-PA"/>
    </source>
</evidence>
<dbReference type="PANTHER" id="PTHR17583">
    <property type="entry name" value="PHOSPHOINOSITIDE 3-KINASE REGULATORY SUBUNIT 4"/>
    <property type="match status" value="1"/>
</dbReference>
<evidence type="ECO:0000313" key="2">
    <source>
        <dbReference type="Proteomes" id="UP000078200"/>
    </source>
</evidence>
<dbReference type="GO" id="GO:0034271">
    <property type="term" value="C:phosphatidylinositol 3-kinase complex, class III, type I"/>
    <property type="evidence" value="ECO:0007669"/>
    <property type="project" value="TreeGrafter"/>
</dbReference>
<accession>A0A1A9VT08</accession>
<protein>
    <submittedName>
        <fullName evidence="1">Uncharacterized protein</fullName>
    </submittedName>
</protein>
<organism evidence="1 2">
    <name type="scientific">Glossina austeni</name>
    <name type="common">Savannah tsetse fly</name>
    <dbReference type="NCBI Taxonomy" id="7395"/>
    <lineage>
        <taxon>Eukaryota</taxon>
        <taxon>Metazoa</taxon>
        <taxon>Ecdysozoa</taxon>
        <taxon>Arthropoda</taxon>
        <taxon>Hexapoda</taxon>
        <taxon>Insecta</taxon>
        <taxon>Pterygota</taxon>
        <taxon>Neoptera</taxon>
        <taxon>Endopterygota</taxon>
        <taxon>Diptera</taxon>
        <taxon>Brachycera</taxon>
        <taxon>Muscomorpha</taxon>
        <taxon>Hippoboscoidea</taxon>
        <taxon>Glossinidae</taxon>
        <taxon>Glossina</taxon>
    </lineage>
</organism>
<dbReference type="GO" id="GO:0071561">
    <property type="term" value="C:nucleus-vacuole junction"/>
    <property type="evidence" value="ECO:0007669"/>
    <property type="project" value="TreeGrafter"/>
</dbReference>
<dbReference type="EnsemblMetazoa" id="GAUT046516-RA">
    <property type="protein sequence ID" value="GAUT046516-PA"/>
    <property type="gene ID" value="GAUT046516"/>
</dbReference>
<dbReference type="AlphaFoldDB" id="A0A1A9VT08"/>
<dbReference type="GO" id="GO:0045324">
    <property type="term" value="P:late endosome to vacuole transport"/>
    <property type="evidence" value="ECO:0007669"/>
    <property type="project" value="InterPro"/>
</dbReference>
<dbReference type="VEuPathDB" id="VectorBase:GAUT046516"/>
<dbReference type="Proteomes" id="UP000078200">
    <property type="component" value="Unassembled WGS sequence"/>
</dbReference>
<dbReference type="GO" id="GO:0005770">
    <property type="term" value="C:late endosome"/>
    <property type="evidence" value="ECO:0007669"/>
    <property type="project" value="TreeGrafter"/>
</dbReference>
<proteinExistence type="predicted"/>
<dbReference type="GO" id="GO:0006623">
    <property type="term" value="P:protein targeting to vacuole"/>
    <property type="evidence" value="ECO:0007669"/>
    <property type="project" value="TreeGrafter"/>
</dbReference>
<dbReference type="GO" id="GO:0004674">
    <property type="term" value="F:protein serine/threonine kinase activity"/>
    <property type="evidence" value="ECO:0007669"/>
    <property type="project" value="InterPro"/>
</dbReference>
<dbReference type="GO" id="GO:0034272">
    <property type="term" value="C:phosphatidylinositol 3-kinase complex, class III, type II"/>
    <property type="evidence" value="ECO:0007669"/>
    <property type="project" value="TreeGrafter"/>
</dbReference>
<dbReference type="STRING" id="7395.A0A1A9VT08"/>
<keyword evidence="2" id="KW-1185">Reference proteome</keyword>
<name>A0A1A9VT08_GLOAU</name>
<dbReference type="GO" id="GO:0016236">
    <property type="term" value="P:macroautophagy"/>
    <property type="evidence" value="ECO:0007669"/>
    <property type="project" value="InterPro"/>
</dbReference>
<dbReference type="PANTHER" id="PTHR17583:SF0">
    <property type="entry name" value="PHOSPHOINOSITIDE 3-KINASE REGULATORY SUBUNIT 4"/>
    <property type="match status" value="1"/>
</dbReference>
<dbReference type="InterPro" id="IPR045162">
    <property type="entry name" value="Vps15-like"/>
</dbReference>
<reference evidence="1" key="1">
    <citation type="submission" date="2020-05" db="UniProtKB">
        <authorList>
            <consortium name="EnsemblMetazoa"/>
        </authorList>
    </citation>
    <scope>IDENTIFICATION</scope>
    <source>
        <strain evidence="1">TTRI</strain>
    </source>
</reference>
<sequence length="180" mass="20053">MGNQLIGIAPSQIYPVEHYFLGHFGTEIIFDSNMGSTRFFEVAKAKSEEGLIVVKVSVKHDPTLSLEDHKDCVEYIKKTLTLEEDYNRGVVFGFDGRYNSERFAELFAAINAVNDIVLDVKTRQCSKPSQTLNTVEIGPTIPRSSTSKSNERFVSNSLRKIGFAKLVISSPGLNCVETQK</sequence>